<dbReference type="KEGG" id="dtm:BJL86_2597"/>
<dbReference type="AlphaFoldDB" id="A0A173LPY4"/>
<proteinExistence type="predicted"/>
<protein>
    <recommendedName>
        <fullName evidence="3">LGFP repeat-containing protein</fullName>
    </recommendedName>
</protein>
<gene>
    <name evidence="1" type="ORF">BJL86_2597</name>
</gene>
<dbReference type="STRING" id="499555.BJL86_2597"/>
<dbReference type="InterPro" id="IPR013207">
    <property type="entry name" value="LGFP"/>
</dbReference>
<evidence type="ECO:0000313" key="2">
    <source>
        <dbReference type="Proteomes" id="UP000186104"/>
    </source>
</evidence>
<dbReference type="Proteomes" id="UP000186104">
    <property type="component" value="Chromosome"/>
</dbReference>
<dbReference type="Pfam" id="PF08310">
    <property type="entry name" value="LGFP"/>
    <property type="match status" value="2"/>
</dbReference>
<dbReference type="EMBL" id="CP015961">
    <property type="protein sequence ID" value="ANI93357.1"/>
    <property type="molecule type" value="Genomic_DNA"/>
</dbReference>
<dbReference type="OrthoDB" id="514320at2"/>
<reference evidence="1 2" key="1">
    <citation type="submission" date="2016-06" db="EMBL/GenBank/DDBJ databases">
        <title>Complete genome sequence of a saline-alkali tolerant type strain Dietzia timorensis ID05-A0528T.</title>
        <authorList>
            <person name="Wu X."/>
        </authorList>
    </citation>
    <scope>NUCLEOTIDE SEQUENCE [LARGE SCALE GENOMIC DNA]</scope>
    <source>
        <strain evidence="1 2">ID05-A0528</strain>
    </source>
</reference>
<evidence type="ECO:0008006" key="3">
    <source>
        <dbReference type="Google" id="ProtNLM"/>
    </source>
</evidence>
<sequence length="254" mass="27259">MRTTISPEKVSITNTAAGSIGRGRRIFTAVIAAGAFAGLSGLVAPTANAQNVGGRIGEEYVAASAANGQSPQGYFGPATTPELDAARGGKFQNFEKDKAIYWHPLVSDGRANQVGGAIRTKWGETTANGSAGWEWGPLMYPTTREWSSRPSSESGKVARGNHFEGGTVYWVPEVGTYVTWGLVRDAWWRIGAEDSRLGLPTSDERRLSTGWEQDFEGGVINVDLRGNVTIMVYGPRGEREEVQGPVAVQDLVPE</sequence>
<keyword evidence="2" id="KW-1185">Reference proteome</keyword>
<name>A0A173LPY4_9ACTN</name>
<organism evidence="1 2">
    <name type="scientific">Dietzia timorensis</name>
    <dbReference type="NCBI Taxonomy" id="499555"/>
    <lineage>
        <taxon>Bacteria</taxon>
        <taxon>Bacillati</taxon>
        <taxon>Actinomycetota</taxon>
        <taxon>Actinomycetes</taxon>
        <taxon>Mycobacteriales</taxon>
        <taxon>Dietziaceae</taxon>
        <taxon>Dietzia</taxon>
    </lineage>
</organism>
<evidence type="ECO:0000313" key="1">
    <source>
        <dbReference type="EMBL" id="ANI93357.1"/>
    </source>
</evidence>
<dbReference type="RefSeq" id="WP_067475602.1">
    <property type="nucleotide sequence ID" value="NZ_CP015961.1"/>
</dbReference>
<accession>A0A173LPY4</accession>